<feature type="region of interest" description="Disordered" evidence="3">
    <location>
        <begin position="131"/>
        <end position="168"/>
    </location>
</feature>
<dbReference type="Proteomes" id="UP001243857">
    <property type="component" value="Segment"/>
</dbReference>
<evidence type="ECO:0000313" key="5">
    <source>
        <dbReference type="Proteomes" id="UP001243857"/>
    </source>
</evidence>
<dbReference type="PRINTS" id="PR00912">
    <property type="entry name" value="LVIRUSORF5"/>
</dbReference>
<dbReference type="Pfam" id="PF01659">
    <property type="entry name" value="Luteo_Vpg"/>
    <property type="match status" value="1"/>
</dbReference>
<evidence type="ECO:0000256" key="1">
    <source>
        <dbReference type="ARBA" id="ARBA00022448"/>
    </source>
</evidence>
<protein>
    <submittedName>
        <fullName evidence="4">Movement protein</fullName>
    </submittedName>
</protein>
<feature type="compositionally biased region" description="Polar residues" evidence="3">
    <location>
        <begin position="153"/>
        <end position="163"/>
    </location>
</feature>
<dbReference type="EMBL" id="BK013145">
    <property type="protein sequence ID" value="DAZ87303.1"/>
    <property type="molecule type" value="Genomic_RNA"/>
</dbReference>
<evidence type="ECO:0000256" key="3">
    <source>
        <dbReference type="SAM" id="MobiDB-lite"/>
    </source>
</evidence>
<reference evidence="4" key="1">
    <citation type="journal article" date="2021" name="Plant Gene">
        <title>Identification of two putative novel RNA viruses in the transcriptome datasets of small cardamom.</title>
        <authorList>
            <person name="Sidharthan V.K."/>
            <person name="Kalaivanan N."/>
            <person name="Baranwal V."/>
        </authorList>
    </citation>
    <scope>NUCLEOTIDE SEQUENCE</scope>
    <source>
        <strain evidence="4">Kerala</strain>
    </source>
</reference>
<sequence length="182" mass="20394">MDDHVGDAAITKHGDNKSWWLHNQDLSEGIEEDEIETLEEEADLEDDSQARSLYFQRTVSKVMPLGTSPSVRVYQSVNHFQAEYFRPTMNIRSQWSKSNLSLKPPPRQPALSLTNWIPTLDSLNLNQRSISSDSRKMGSAASVPGKSMALSGTPIQKTNSGSSGKAMDRRVHWPGLSFSRYL</sequence>
<dbReference type="GO" id="GO:0046740">
    <property type="term" value="P:transport of virus in host, cell to cell"/>
    <property type="evidence" value="ECO:0007669"/>
    <property type="project" value="UniProtKB-KW"/>
</dbReference>
<dbReference type="InterPro" id="IPR001964">
    <property type="entry name" value="Luteo_VPG"/>
</dbReference>
<evidence type="ECO:0000256" key="2">
    <source>
        <dbReference type="ARBA" id="ARBA00023031"/>
    </source>
</evidence>
<name>A0AAD2KQV3_9VIRU</name>
<organism evidence="4 5">
    <name type="scientific">Cardamom polerovirus</name>
    <dbReference type="NCBI Taxonomy" id="2754871"/>
    <lineage>
        <taxon>Viruses</taxon>
        <taxon>Riboviria</taxon>
        <taxon>Orthornavirae</taxon>
        <taxon>Pisuviricota</taxon>
        <taxon>Pisoniviricetes</taxon>
        <taxon>Sobelivirales</taxon>
        <taxon>Solemoviridae</taxon>
        <taxon>Polerovirus</taxon>
        <taxon>Polerovirus CDPV</taxon>
    </lineage>
</organism>
<proteinExistence type="predicted"/>
<keyword evidence="1" id="KW-0813">Transport</keyword>
<accession>A0AAD2KQV3</accession>
<keyword evidence="5" id="KW-1185">Reference proteome</keyword>
<evidence type="ECO:0000313" key="4">
    <source>
        <dbReference type="EMBL" id="DAZ87303.1"/>
    </source>
</evidence>
<keyword evidence="2" id="KW-0916">Viral movement protein</keyword>